<gene>
    <name evidence="1" type="ORF">BA890_06355</name>
</gene>
<protein>
    <submittedName>
        <fullName evidence="1">Uncharacterized protein</fullName>
    </submittedName>
</protein>
<accession>A0AAN0Y2B0</accession>
<dbReference type="AlphaFoldDB" id="A0AAN0Y2B0"/>
<dbReference type="Proteomes" id="UP000092741">
    <property type="component" value="Chromosome 1"/>
</dbReference>
<evidence type="ECO:0000313" key="2">
    <source>
        <dbReference type="Proteomes" id="UP000092741"/>
    </source>
</evidence>
<organism evidence="1 2">
    <name type="scientific">Vibrio natriegens NBRC 15636 = ATCC 14048 = DSM 759</name>
    <dbReference type="NCBI Taxonomy" id="1219067"/>
    <lineage>
        <taxon>Bacteria</taxon>
        <taxon>Pseudomonadati</taxon>
        <taxon>Pseudomonadota</taxon>
        <taxon>Gammaproteobacteria</taxon>
        <taxon>Vibrionales</taxon>
        <taxon>Vibrionaceae</taxon>
        <taxon>Vibrio</taxon>
    </lineage>
</organism>
<dbReference type="EMBL" id="CP016345">
    <property type="protein sequence ID" value="ANQ12399.1"/>
    <property type="molecule type" value="Genomic_DNA"/>
</dbReference>
<dbReference type="GeneID" id="70912535"/>
<reference evidence="1 2" key="1">
    <citation type="submission" date="2016-07" db="EMBL/GenBank/DDBJ databases">
        <title>Developing Vibrio natriegens as a novel, fast-growing host for biotechnology.</title>
        <authorList>
            <person name="Weinstock M.T."/>
            <person name="Hesek E.D."/>
            <person name="Wilson C.M."/>
            <person name="Gibson D.G."/>
        </authorList>
    </citation>
    <scope>NUCLEOTIDE SEQUENCE [LARGE SCALE GENOMIC DNA]</scope>
    <source>
        <strain evidence="1 2">ATCC 14048</strain>
    </source>
</reference>
<dbReference type="RefSeq" id="WP_020333071.1">
    <property type="nucleotide sequence ID" value="NZ_ATFJ01000002.1"/>
</dbReference>
<dbReference type="KEGG" id="vna:PN96_06995"/>
<sequence length="225" mass="25975">MFDVIFKEFDAIHREYAHSYSNYEEGNFDLAYFYNERANISILAGAIWRQSEYKALVLEEYSTDKEKQTGDNQDIDARGYRGRRDLWFCLNDQQFRCEAKQLWWSLESLNEHDFSSAIKLADREANKIEKQYIYGDNFALGIVFITLKIRRTNLGKSSSYLAELDRLIATHQQDDLVTHKLVLDEVLEAGGESATLYPGVLVLIKSGTKALRNEPTFSNELVGEC</sequence>
<keyword evidence="2" id="KW-1185">Reference proteome</keyword>
<proteinExistence type="predicted"/>
<name>A0AAN0Y2B0_VIBNA</name>
<evidence type="ECO:0000313" key="1">
    <source>
        <dbReference type="EMBL" id="ANQ12399.1"/>
    </source>
</evidence>